<keyword evidence="2" id="KW-1185">Reference proteome</keyword>
<dbReference type="Proteomes" id="UP000010483">
    <property type="component" value="Chromosome"/>
</dbReference>
<accession>K9YKQ8</accession>
<dbReference type="STRING" id="292563.Cyast_1083"/>
<dbReference type="eggNOG" id="COG1769">
    <property type="taxonomic scope" value="Bacteria"/>
</dbReference>
<dbReference type="BioCyc" id="CSTA292563:G1353-1093-MONOMER"/>
<dbReference type="AlphaFoldDB" id="K9YKQ8"/>
<dbReference type="HOGENOM" id="CLU_801302_0_0_3"/>
<gene>
    <name evidence="1" type="ordered locus">Cyast_1083</name>
</gene>
<evidence type="ECO:0000313" key="1">
    <source>
        <dbReference type="EMBL" id="AFZ47052.1"/>
    </source>
</evidence>
<dbReference type="PATRIC" id="fig|292563.3.peg.1134"/>
<dbReference type="KEGG" id="csn:Cyast_1083"/>
<dbReference type="EMBL" id="CP003940">
    <property type="protein sequence ID" value="AFZ47052.1"/>
    <property type="molecule type" value="Genomic_DNA"/>
</dbReference>
<name>K9YKQ8_CYASC</name>
<evidence type="ECO:0000313" key="2">
    <source>
        <dbReference type="Proteomes" id="UP000010483"/>
    </source>
</evidence>
<evidence type="ECO:0008006" key="3">
    <source>
        <dbReference type="Google" id="ProtNLM"/>
    </source>
</evidence>
<sequence>MFKYLITIKPLGYLYGSAGGFLSPENLVGRSRSKFPPDPATLSGLFFNANKNLAIESQQNLVDKLHIAGPFWAKEDNIQDFYIPIPWTKIIDEKESDEWEIKQGKWQRQNRELTPAYKWQKISEWNKSAQAIKASQAVETSPWQFVPMLHPKMRLDERHTEEGGLFLENAVQMDDDTSLVYLSTYSLPDGWYRFGGENHLVEINSIPLDTHTQQLFQQPITKAFALISSAVWGSNRLSRRYPEAESFPKIDKILTDRAIPYRYRAGGRMGRGRYAVSAGSVYVLSESLNKSWWDWDEDWFPKEGYSLKRVGSGLCLPLEINGVN</sequence>
<reference evidence="2" key="1">
    <citation type="journal article" date="2013" name="Proc. Natl. Acad. Sci. U.S.A.">
        <title>Improving the coverage of the cyanobacterial phylum using diversity-driven genome sequencing.</title>
        <authorList>
            <person name="Shih P.M."/>
            <person name="Wu D."/>
            <person name="Latifi A."/>
            <person name="Axen S.D."/>
            <person name="Fewer D.P."/>
            <person name="Talla E."/>
            <person name="Calteau A."/>
            <person name="Cai F."/>
            <person name="Tandeau de Marsac N."/>
            <person name="Rippka R."/>
            <person name="Herdman M."/>
            <person name="Sivonen K."/>
            <person name="Coursin T."/>
            <person name="Laurent T."/>
            <person name="Goodwin L."/>
            <person name="Nolan M."/>
            <person name="Davenport K.W."/>
            <person name="Han C.S."/>
            <person name="Rubin E.M."/>
            <person name="Eisen J.A."/>
            <person name="Woyke T."/>
            <person name="Gugger M."/>
            <person name="Kerfeld C.A."/>
        </authorList>
    </citation>
    <scope>NUCLEOTIDE SEQUENCE [LARGE SCALE GENOMIC DNA]</scope>
    <source>
        <strain evidence="2">ATCC 29140 / PCC 7202</strain>
    </source>
</reference>
<protein>
    <recommendedName>
        <fullName evidence="3">CRISPR-associated protein</fullName>
    </recommendedName>
</protein>
<organism evidence="1 2">
    <name type="scientific">Cyanobacterium stanieri (strain ATCC 29140 / PCC 7202)</name>
    <dbReference type="NCBI Taxonomy" id="292563"/>
    <lineage>
        <taxon>Bacteria</taxon>
        <taxon>Bacillati</taxon>
        <taxon>Cyanobacteriota</taxon>
        <taxon>Cyanophyceae</taxon>
        <taxon>Oscillatoriophycideae</taxon>
        <taxon>Chroococcales</taxon>
        <taxon>Geminocystaceae</taxon>
        <taxon>Cyanobacterium</taxon>
    </lineage>
</organism>
<proteinExistence type="predicted"/>